<feature type="binding site" description="in other chain" evidence="10">
    <location>
        <position position="281"/>
    </location>
    <ligand>
        <name>L-methionine</name>
        <dbReference type="ChEBI" id="CHEBI:57844"/>
        <note>ligand shared between two neighboring subunits</note>
    </ligand>
</feature>
<evidence type="ECO:0000313" key="16">
    <source>
        <dbReference type="EMBL" id="MDU8885844.1"/>
    </source>
</evidence>
<gene>
    <name evidence="10 16" type="primary">metK</name>
    <name evidence="16" type="ORF">RXV94_06700</name>
</gene>
<feature type="domain" description="S-adenosylmethionine synthetase C-terminal" evidence="15">
    <location>
        <begin position="244"/>
        <end position="378"/>
    </location>
</feature>
<evidence type="ECO:0000256" key="6">
    <source>
        <dbReference type="ARBA" id="ARBA00022741"/>
    </source>
</evidence>
<comment type="catalytic activity">
    <reaction evidence="10">
        <text>L-methionine + ATP + H2O = S-adenosyl-L-methionine + phosphate + diphosphate</text>
        <dbReference type="Rhea" id="RHEA:21080"/>
        <dbReference type="ChEBI" id="CHEBI:15377"/>
        <dbReference type="ChEBI" id="CHEBI:30616"/>
        <dbReference type="ChEBI" id="CHEBI:33019"/>
        <dbReference type="ChEBI" id="CHEBI:43474"/>
        <dbReference type="ChEBI" id="CHEBI:57844"/>
        <dbReference type="ChEBI" id="CHEBI:59789"/>
        <dbReference type="EC" id="2.5.1.6"/>
    </reaction>
</comment>
<keyword evidence="5 10" id="KW-0479">Metal-binding</keyword>
<dbReference type="NCBIfam" id="TIGR01034">
    <property type="entry name" value="metK"/>
    <property type="match status" value="1"/>
</dbReference>
<feature type="binding site" evidence="10">
    <location>
        <position position="277"/>
    </location>
    <ligand>
        <name>ATP</name>
        <dbReference type="ChEBI" id="CHEBI:30616"/>
        <note>ligand shared between two neighboring subunits</note>
    </ligand>
</feature>
<comment type="caution">
    <text evidence="16">The sequence shown here is derived from an EMBL/GenBank/DDBJ whole genome shotgun (WGS) entry which is preliminary data.</text>
</comment>
<comment type="cofactor">
    <cofactor evidence="10">
        <name>Mg(2+)</name>
        <dbReference type="ChEBI" id="CHEBI:18420"/>
    </cofactor>
    <text evidence="10">Binds 2 divalent ions per subunit.</text>
</comment>
<proteinExistence type="inferred from homology"/>
<evidence type="ECO:0000259" key="13">
    <source>
        <dbReference type="Pfam" id="PF00438"/>
    </source>
</evidence>
<evidence type="ECO:0000256" key="3">
    <source>
        <dbReference type="ARBA" id="ARBA00022563"/>
    </source>
</evidence>
<dbReference type="PIRSF" id="PIRSF000497">
    <property type="entry name" value="MAT"/>
    <property type="match status" value="1"/>
</dbReference>
<evidence type="ECO:0000256" key="1">
    <source>
        <dbReference type="ARBA" id="ARBA00005224"/>
    </source>
</evidence>
<comment type="similarity">
    <text evidence="2 10 12">Belongs to the AdoMet synthase family.</text>
</comment>
<comment type="function">
    <text evidence="10">Catalyzes the formation of S-adenosylmethionine (AdoMet) from methionine and ATP. The overall synthetic reaction is composed of two sequential steps, AdoMet formation and the subsequent tripolyphosphate hydrolysis which occurs prior to release of AdoMet from the enzyme.</text>
</comment>
<evidence type="ECO:0000256" key="11">
    <source>
        <dbReference type="RuleBase" id="RU000542"/>
    </source>
</evidence>
<evidence type="ECO:0000256" key="10">
    <source>
        <dbReference type="HAMAP-Rule" id="MF_00086"/>
    </source>
</evidence>
<evidence type="ECO:0000256" key="2">
    <source>
        <dbReference type="ARBA" id="ARBA00009685"/>
    </source>
</evidence>
<dbReference type="InterPro" id="IPR002133">
    <property type="entry name" value="S-AdoMet_synthetase"/>
</dbReference>
<dbReference type="GO" id="GO:0004478">
    <property type="term" value="F:methionine adenosyltransferase activity"/>
    <property type="evidence" value="ECO:0007669"/>
    <property type="project" value="UniProtKB-EC"/>
</dbReference>
<keyword evidence="17" id="KW-1185">Reference proteome</keyword>
<name>A0ABU3U608_9FLAO</name>
<keyword evidence="3 10" id="KW-0554">One-carbon metabolism</keyword>
<evidence type="ECO:0000256" key="8">
    <source>
        <dbReference type="ARBA" id="ARBA00022842"/>
    </source>
</evidence>
<feature type="binding site" evidence="10">
    <location>
        <position position="273"/>
    </location>
    <ligand>
        <name>ATP</name>
        <dbReference type="ChEBI" id="CHEBI:30616"/>
        <note>ligand shared between two neighboring subunits</note>
    </ligand>
</feature>
<feature type="binding site" description="in other chain" evidence="10">
    <location>
        <position position="14"/>
    </location>
    <ligand>
        <name>ATP</name>
        <dbReference type="ChEBI" id="CHEBI:30616"/>
        <note>ligand shared between two neighboring subunits</note>
    </ligand>
</feature>
<dbReference type="PANTHER" id="PTHR11964">
    <property type="entry name" value="S-ADENOSYLMETHIONINE SYNTHETASE"/>
    <property type="match status" value="1"/>
</dbReference>
<sequence>MAYLFTSESVSEGHPDKVADQISDALIDNFLAFDKDSKVACETLVTTGQVILAGEVKSNTYLDVQQIARDTINKIGYTKGEYMFDGNSCGVLSAIHEQSEDINRGVDRATKEEQGAGDQGMMFGYATNETENFMPLALELSHRILKELSTLRRESKDITYLRPDAKAQVTIEYSDDNVPQRIDSIVVSTQHDEFDNDDVMLAKIRKDIIEILIPRVVSKLPKVIQTLFNNQIKYHINPTGKFVIGGPHGDSGLTGRKIIVDTYGGKGAHGGGAFSGKDPSKVDRSAAYATRHIAKNLVAAGVCDEVLVQVSYAIGVVEPMGIFIDTYGTCPFNMTDGEIAKIVTKLFDMRPAAIEDRLKLRQPIYSETAAYGHMGRENKIVTKTFTQPTGESVTVDVELFTWEKLDYVDKVKEAFGL</sequence>
<feature type="binding site" evidence="10">
    <location>
        <position position="42"/>
    </location>
    <ligand>
        <name>K(+)</name>
        <dbReference type="ChEBI" id="CHEBI:29103"/>
    </ligand>
</feature>
<comment type="subunit">
    <text evidence="10">Homotetramer; dimer of dimers.</text>
</comment>
<evidence type="ECO:0000259" key="15">
    <source>
        <dbReference type="Pfam" id="PF02773"/>
    </source>
</evidence>
<dbReference type="Proteomes" id="UP001268651">
    <property type="component" value="Unassembled WGS sequence"/>
</dbReference>
<keyword evidence="9 10" id="KW-0630">Potassium</keyword>
<dbReference type="InterPro" id="IPR022629">
    <property type="entry name" value="S-AdoMet_synt_central"/>
</dbReference>
<comment type="pathway">
    <text evidence="1 10">Amino-acid biosynthesis; S-adenosyl-L-methionine biosynthesis; S-adenosyl-L-methionine from L-methionine: step 1/1.</text>
</comment>
<dbReference type="PROSITE" id="PS00376">
    <property type="entry name" value="ADOMET_SYNTHASE_1"/>
    <property type="match status" value="1"/>
</dbReference>
<dbReference type="InterPro" id="IPR022630">
    <property type="entry name" value="S-AdoMet_synt_C"/>
</dbReference>
<keyword evidence="10" id="KW-0963">Cytoplasm</keyword>
<evidence type="ECO:0000256" key="4">
    <source>
        <dbReference type="ARBA" id="ARBA00022679"/>
    </source>
</evidence>
<evidence type="ECO:0000259" key="14">
    <source>
        <dbReference type="Pfam" id="PF02772"/>
    </source>
</evidence>
<feature type="binding site" evidence="10">
    <location>
        <position position="16"/>
    </location>
    <ligand>
        <name>Mg(2+)</name>
        <dbReference type="ChEBI" id="CHEBI:18420"/>
    </ligand>
</feature>
<keyword evidence="8 10" id="KW-0460">Magnesium</keyword>
<dbReference type="Gene3D" id="3.30.300.10">
    <property type="match status" value="3"/>
</dbReference>
<feature type="binding site" description="in other chain" evidence="10">
    <location>
        <begin position="241"/>
        <end position="242"/>
    </location>
    <ligand>
        <name>ATP</name>
        <dbReference type="ChEBI" id="CHEBI:30616"/>
        <note>ligand shared between two neighboring subunits</note>
    </ligand>
</feature>
<protein>
    <recommendedName>
        <fullName evidence="10">S-adenosylmethionine synthase</fullName>
        <shortName evidence="10">AdoMet synthase</shortName>
        <ecNumber evidence="10">2.5.1.6</ecNumber>
    </recommendedName>
    <alternativeName>
        <fullName evidence="10">MAT</fullName>
    </alternativeName>
    <alternativeName>
        <fullName evidence="10">Methionine adenosyltransferase</fullName>
    </alternativeName>
</protein>
<dbReference type="Pfam" id="PF00438">
    <property type="entry name" value="S-AdoMet_synt_N"/>
    <property type="match status" value="1"/>
</dbReference>
<accession>A0ABU3U608</accession>
<dbReference type="InterPro" id="IPR022628">
    <property type="entry name" value="S-AdoMet_synt_N"/>
</dbReference>
<evidence type="ECO:0000256" key="7">
    <source>
        <dbReference type="ARBA" id="ARBA00022840"/>
    </source>
</evidence>
<keyword evidence="4 10" id="KW-0808">Transferase</keyword>
<comment type="cofactor">
    <cofactor evidence="10">
        <name>K(+)</name>
        <dbReference type="ChEBI" id="CHEBI:29103"/>
    </cofactor>
    <text evidence="10">Binds 1 potassium ion per subunit.</text>
</comment>
<feature type="binding site" evidence="10">
    <location>
        <position position="250"/>
    </location>
    <ligand>
        <name>L-methionine</name>
        <dbReference type="ChEBI" id="CHEBI:57844"/>
        <note>ligand shared between two neighboring subunits</note>
    </ligand>
</feature>
<evidence type="ECO:0000256" key="12">
    <source>
        <dbReference type="RuleBase" id="RU004462"/>
    </source>
</evidence>
<keyword evidence="6 10" id="KW-0547">Nucleotide-binding</keyword>
<dbReference type="Pfam" id="PF02773">
    <property type="entry name" value="S-AdoMet_synt_C"/>
    <property type="match status" value="1"/>
</dbReference>
<evidence type="ECO:0000256" key="9">
    <source>
        <dbReference type="ARBA" id="ARBA00022958"/>
    </source>
</evidence>
<feature type="binding site" description="in other chain" evidence="10">
    <location>
        <position position="98"/>
    </location>
    <ligand>
        <name>L-methionine</name>
        <dbReference type="ChEBI" id="CHEBI:57844"/>
        <note>ligand shared between two neighboring subunits</note>
    </ligand>
</feature>
<feature type="binding site" evidence="10">
    <location>
        <position position="250"/>
    </location>
    <ligand>
        <name>ATP</name>
        <dbReference type="ChEBI" id="CHEBI:30616"/>
        <note>ligand shared between two neighboring subunits</note>
    </ligand>
</feature>
<comment type="subcellular location">
    <subcellularLocation>
        <location evidence="10 11">Cytoplasm</location>
    </subcellularLocation>
</comment>
<feature type="binding site" description="in other chain" evidence="10">
    <location>
        <begin position="164"/>
        <end position="166"/>
    </location>
    <ligand>
        <name>ATP</name>
        <dbReference type="ChEBI" id="CHEBI:30616"/>
        <note>ligand shared between two neighboring subunits</note>
    </ligand>
</feature>
<dbReference type="InterPro" id="IPR022631">
    <property type="entry name" value="ADOMET_SYNTHASE_CS"/>
</dbReference>
<feature type="domain" description="S-adenosylmethionine synthetase N-terminal" evidence="13">
    <location>
        <begin position="3"/>
        <end position="99"/>
    </location>
</feature>
<evidence type="ECO:0000313" key="17">
    <source>
        <dbReference type="Proteomes" id="UP001268651"/>
    </source>
</evidence>
<dbReference type="Pfam" id="PF02772">
    <property type="entry name" value="S-AdoMet_synt_M"/>
    <property type="match status" value="1"/>
</dbReference>
<dbReference type="InterPro" id="IPR022636">
    <property type="entry name" value="S-AdoMet_synthetase_sfam"/>
</dbReference>
<dbReference type="SUPFAM" id="SSF55973">
    <property type="entry name" value="S-adenosylmethionine synthetase"/>
    <property type="match status" value="3"/>
</dbReference>
<feature type="binding site" description="in other chain" evidence="10">
    <location>
        <position position="55"/>
    </location>
    <ligand>
        <name>L-methionine</name>
        <dbReference type="ChEBI" id="CHEBI:57844"/>
        <note>ligand shared between two neighboring subunits</note>
    </ligand>
</feature>
<evidence type="ECO:0000256" key="5">
    <source>
        <dbReference type="ARBA" id="ARBA00022723"/>
    </source>
</evidence>
<reference evidence="16 17" key="1">
    <citation type="submission" date="2023-10" db="EMBL/GenBank/DDBJ databases">
        <title>Marimonas sp. nov. isolated from tidal mud flat.</title>
        <authorList>
            <person name="Jaincy N.J."/>
            <person name="Srinivasan S."/>
            <person name="Lee S.-S."/>
        </authorList>
    </citation>
    <scope>NUCLEOTIDE SEQUENCE [LARGE SCALE GENOMIC DNA]</scope>
    <source>
        <strain evidence="16 17">MJ-SS3</strain>
    </source>
</reference>
<keyword evidence="7 10" id="KW-0067">ATP-binding</keyword>
<organism evidence="16 17">
    <name type="scientific">Gilvirhabdus luticola</name>
    <dbReference type="NCBI Taxonomy" id="3079858"/>
    <lineage>
        <taxon>Bacteria</taxon>
        <taxon>Pseudomonadati</taxon>
        <taxon>Bacteroidota</taxon>
        <taxon>Flavobacteriia</taxon>
        <taxon>Flavobacteriales</taxon>
        <taxon>Flavobacteriaceae</taxon>
        <taxon>Gilvirhabdus</taxon>
    </lineage>
</organism>
<dbReference type="RefSeq" id="WP_316661766.1">
    <property type="nucleotide sequence ID" value="NZ_JAWHTF010000002.1"/>
</dbReference>
<dbReference type="PROSITE" id="PS00377">
    <property type="entry name" value="ADOMET_SYNTHASE_2"/>
    <property type="match status" value="1"/>
</dbReference>
<dbReference type="CDD" id="cd18079">
    <property type="entry name" value="S-AdoMet_synt"/>
    <property type="match status" value="1"/>
</dbReference>
<dbReference type="EC" id="2.5.1.6" evidence="10"/>
<feature type="domain" description="S-adenosylmethionine synthetase central" evidence="14">
    <location>
        <begin position="113"/>
        <end position="242"/>
    </location>
</feature>
<dbReference type="HAMAP" id="MF_00086">
    <property type="entry name" value="S_AdoMet_synth1"/>
    <property type="match status" value="1"/>
</dbReference>
<dbReference type="EMBL" id="JAWHTF010000002">
    <property type="protein sequence ID" value="MDU8885844.1"/>
    <property type="molecule type" value="Genomic_DNA"/>
</dbReference>
<feature type="binding site" description="in other chain" evidence="10">
    <location>
        <begin position="256"/>
        <end position="257"/>
    </location>
    <ligand>
        <name>ATP</name>
        <dbReference type="ChEBI" id="CHEBI:30616"/>
        <note>ligand shared between two neighboring subunits</note>
    </ligand>
</feature>
<feature type="region of interest" description="Flexible loop" evidence="10">
    <location>
        <begin position="98"/>
        <end position="108"/>
    </location>
</feature>